<protein>
    <recommendedName>
        <fullName evidence="3">Small secreted protein</fullName>
    </recommendedName>
</protein>
<dbReference type="AlphaFoldDB" id="A0A4E9DR64"/>
<evidence type="ECO:0000313" key="2">
    <source>
        <dbReference type="EMBL" id="VIO54112.1"/>
    </source>
</evidence>
<dbReference type="EMBL" id="CAJPIJ010000104">
    <property type="protein sequence ID" value="CAG1977259.1"/>
    <property type="molecule type" value="Genomic_DNA"/>
</dbReference>
<reference evidence="2" key="1">
    <citation type="submission" date="2019-04" db="EMBL/GenBank/DDBJ databases">
        <authorList>
            <person name="Melise S."/>
            <person name="Noan J."/>
            <person name="Okalmin O."/>
        </authorList>
    </citation>
    <scope>NUCLEOTIDE SEQUENCE</scope>
    <source>
        <strain evidence="2">FN9</strain>
    </source>
</reference>
<dbReference type="Proteomes" id="UP000746612">
    <property type="component" value="Unassembled WGS sequence"/>
</dbReference>
<name>A0A4E9DR64_GIBZA</name>
<gene>
    <name evidence="2" type="ORF">FUG_LOCUS114657</name>
    <name evidence="1" type="ORF">MDCFG202_LOCUS143069</name>
</gene>
<dbReference type="EMBL" id="CAAKMV010000088">
    <property type="protein sequence ID" value="VIO54112.1"/>
    <property type="molecule type" value="Genomic_DNA"/>
</dbReference>
<sequence length="204" mass="21805">MGCVLKLVYYLTVRDPTRACQTTIIANLFSSSLTTQSLASTSTTTFHSTFQNNHSTANMQFSLAFLAAVLSATSVSAAPTEQAVNMMAAAPQWTIESMQRSCAKDDSSCTWNFKIDTHKGAATACKFVVKGSKASQRNGGPVKCGDYTVTSGWSGQFGPGNGFTTFSVVSSKRQIVWPAYTDKQVQGGKVVKPDQSYAPANLPN</sequence>
<organism evidence="2">
    <name type="scientific">Gibberella zeae</name>
    <name type="common">Wheat head blight fungus</name>
    <name type="synonym">Fusarium graminearum</name>
    <dbReference type="NCBI Taxonomy" id="5518"/>
    <lineage>
        <taxon>Eukaryota</taxon>
        <taxon>Fungi</taxon>
        <taxon>Dikarya</taxon>
        <taxon>Ascomycota</taxon>
        <taxon>Pezizomycotina</taxon>
        <taxon>Sordariomycetes</taxon>
        <taxon>Hypocreomycetidae</taxon>
        <taxon>Hypocreales</taxon>
        <taxon>Nectriaceae</taxon>
        <taxon>Fusarium</taxon>
    </lineage>
</organism>
<reference evidence="1" key="2">
    <citation type="submission" date="2021-03" db="EMBL/GenBank/DDBJ databases">
        <authorList>
            <person name="Alouane T."/>
            <person name="Langin T."/>
            <person name="Bonhomme L."/>
        </authorList>
    </citation>
    <scope>NUCLEOTIDE SEQUENCE</scope>
    <source>
        <strain evidence="1">MDC_Fg202</strain>
    </source>
</reference>
<accession>A0A4E9DR64</accession>
<proteinExistence type="predicted"/>
<evidence type="ECO:0008006" key="3">
    <source>
        <dbReference type="Google" id="ProtNLM"/>
    </source>
</evidence>
<evidence type="ECO:0000313" key="1">
    <source>
        <dbReference type="EMBL" id="CAG1977259.1"/>
    </source>
</evidence>